<proteinExistence type="predicted"/>
<evidence type="ECO:0000313" key="2">
    <source>
        <dbReference type="EMBL" id="MCW9706287.1"/>
    </source>
</evidence>
<reference evidence="2 3" key="1">
    <citation type="submission" date="2021-03" db="EMBL/GenBank/DDBJ databases">
        <title>Aliifodinibius sp. nov., a new bacterium isolated from saline soil.</title>
        <authorList>
            <person name="Galisteo C."/>
            <person name="De La Haba R."/>
            <person name="Sanchez-Porro C."/>
            <person name="Ventosa A."/>
        </authorList>
    </citation>
    <scope>NUCLEOTIDE SEQUENCE [LARGE SCALE GENOMIC DNA]</scope>
    <source>
        <strain evidence="2 3">1BSP15-2V2</strain>
    </source>
</reference>
<sequence>MSDWTEIVLHAIPIGIGATLLMDFWAILLKRFFGIPSLDYCMVGRWIGHFSHRRLSHKNIGQSQNIQGECTIGWTAHYIIGIMFSLLLLMVCGLSWTNQPTLLPALTIGIITVAAPLFLLQPGLGAGIAASKTPRPNLSRLLSIAAHSVYGIGLYLSALFLTLFHSNV</sequence>
<feature type="transmembrane region" description="Helical" evidence="1">
    <location>
        <begin position="141"/>
        <end position="164"/>
    </location>
</feature>
<gene>
    <name evidence="2" type="ORF">J6I44_05455</name>
</gene>
<dbReference type="RefSeq" id="WP_265764992.1">
    <property type="nucleotide sequence ID" value="NZ_JAGGJA010000003.1"/>
</dbReference>
<feature type="transmembrane region" description="Helical" evidence="1">
    <location>
        <begin position="7"/>
        <end position="28"/>
    </location>
</feature>
<keyword evidence="3" id="KW-1185">Reference proteome</keyword>
<keyword evidence="1" id="KW-0812">Transmembrane</keyword>
<keyword evidence="1" id="KW-0472">Membrane</keyword>
<evidence type="ECO:0000256" key="1">
    <source>
        <dbReference type="SAM" id="Phobius"/>
    </source>
</evidence>
<feature type="transmembrane region" description="Helical" evidence="1">
    <location>
        <begin position="76"/>
        <end position="96"/>
    </location>
</feature>
<dbReference type="EMBL" id="JAGGJA010000003">
    <property type="protein sequence ID" value="MCW9706287.1"/>
    <property type="molecule type" value="Genomic_DNA"/>
</dbReference>
<dbReference type="InterPro" id="IPR021329">
    <property type="entry name" value="DUF2938"/>
</dbReference>
<dbReference type="Proteomes" id="UP001207918">
    <property type="component" value="Unassembled WGS sequence"/>
</dbReference>
<name>A0ABT3PK56_9BACT</name>
<comment type="caution">
    <text evidence="2">The sequence shown here is derived from an EMBL/GenBank/DDBJ whole genome shotgun (WGS) entry which is preliminary data.</text>
</comment>
<keyword evidence="1" id="KW-1133">Transmembrane helix</keyword>
<evidence type="ECO:0000313" key="3">
    <source>
        <dbReference type="Proteomes" id="UP001207918"/>
    </source>
</evidence>
<feature type="transmembrane region" description="Helical" evidence="1">
    <location>
        <begin position="102"/>
        <end position="120"/>
    </location>
</feature>
<organism evidence="2 3">
    <name type="scientific">Fodinibius salsisoli</name>
    <dbReference type="NCBI Taxonomy" id="2820877"/>
    <lineage>
        <taxon>Bacteria</taxon>
        <taxon>Pseudomonadati</taxon>
        <taxon>Balneolota</taxon>
        <taxon>Balneolia</taxon>
        <taxon>Balneolales</taxon>
        <taxon>Balneolaceae</taxon>
        <taxon>Fodinibius</taxon>
    </lineage>
</organism>
<dbReference type="Pfam" id="PF11158">
    <property type="entry name" value="DUF2938"/>
    <property type="match status" value="1"/>
</dbReference>
<accession>A0ABT3PK56</accession>
<protein>
    <submittedName>
        <fullName evidence="2">DUF2938 domain-containing protein</fullName>
    </submittedName>
</protein>